<keyword evidence="4" id="KW-0460">Magnesium</keyword>
<dbReference type="PANTHER" id="PTHR46688">
    <property type="entry name" value="ADP-RIBOSYLATION FACTOR-LIKE PROTEIN 16"/>
    <property type="match status" value="1"/>
</dbReference>
<evidence type="ECO:0000256" key="4">
    <source>
        <dbReference type="PIRSR" id="PIRSR606689-2"/>
    </source>
</evidence>
<name>A0A210QH17_MIZYE</name>
<dbReference type="SUPFAM" id="SSF52540">
    <property type="entry name" value="P-loop containing nucleoside triphosphate hydrolases"/>
    <property type="match status" value="1"/>
</dbReference>
<evidence type="ECO:0000256" key="2">
    <source>
        <dbReference type="ARBA" id="ARBA00023134"/>
    </source>
</evidence>
<dbReference type="GO" id="GO:0046872">
    <property type="term" value="F:metal ion binding"/>
    <property type="evidence" value="ECO:0007669"/>
    <property type="project" value="UniProtKB-KW"/>
</dbReference>
<dbReference type="PROSITE" id="PS51417">
    <property type="entry name" value="ARF"/>
    <property type="match status" value="1"/>
</dbReference>
<dbReference type="InterPro" id="IPR027417">
    <property type="entry name" value="P-loop_NTPase"/>
</dbReference>
<organism evidence="5 6">
    <name type="scientific">Mizuhopecten yessoensis</name>
    <name type="common">Japanese scallop</name>
    <name type="synonym">Patinopecten yessoensis</name>
    <dbReference type="NCBI Taxonomy" id="6573"/>
    <lineage>
        <taxon>Eukaryota</taxon>
        <taxon>Metazoa</taxon>
        <taxon>Spiralia</taxon>
        <taxon>Lophotrochozoa</taxon>
        <taxon>Mollusca</taxon>
        <taxon>Bivalvia</taxon>
        <taxon>Autobranchia</taxon>
        <taxon>Pteriomorphia</taxon>
        <taxon>Pectinida</taxon>
        <taxon>Pectinoidea</taxon>
        <taxon>Pectinidae</taxon>
        <taxon>Mizuhopecten</taxon>
    </lineage>
</organism>
<dbReference type="InterPro" id="IPR006689">
    <property type="entry name" value="Small_GTPase_ARF/SAR"/>
</dbReference>
<reference evidence="5 6" key="1">
    <citation type="journal article" date="2017" name="Nat. Ecol. Evol.">
        <title>Scallop genome provides insights into evolution of bilaterian karyotype and development.</title>
        <authorList>
            <person name="Wang S."/>
            <person name="Zhang J."/>
            <person name="Jiao W."/>
            <person name="Li J."/>
            <person name="Xun X."/>
            <person name="Sun Y."/>
            <person name="Guo X."/>
            <person name="Huan P."/>
            <person name="Dong B."/>
            <person name="Zhang L."/>
            <person name="Hu X."/>
            <person name="Sun X."/>
            <person name="Wang J."/>
            <person name="Zhao C."/>
            <person name="Wang Y."/>
            <person name="Wang D."/>
            <person name="Huang X."/>
            <person name="Wang R."/>
            <person name="Lv J."/>
            <person name="Li Y."/>
            <person name="Zhang Z."/>
            <person name="Liu B."/>
            <person name="Lu W."/>
            <person name="Hui Y."/>
            <person name="Liang J."/>
            <person name="Zhou Z."/>
            <person name="Hou R."/>
            <person name="Li X."/>
            <person name="Liu Y."/>
            <person name="Li H."/>
            <person name="Ning X."/>
            <person name="Lin Y."/>
            <person name="Zhao L."/>
            <person name="Xing Q."/>
            <person name="Dou J."/>
            <person name="Li Y."/>
            <person name="Mao J."/>
            <person name="Guo H."/>
            <person name="Dou H."/>
            <person name="Li T."/>
            <person name="Mu C."/>
            <person name="Jiang W."/>
            <person name="Fu Q."/>
            <person name="Fu X."/>
            <person name="Miao Y."/>
            <person name="Liu J."/>
            <person name="Yu Q."/>
            <person name="Li R."/>
            <person name="Liao H."/>
            <person name="Li X."/>
            <person name="Kong Y."/>
            <person name="Jiang Z."/>
            <person name="Chourrout D."/>
            <person name="Li R."/>
            <person name="Bao Z."/>
        </authorList>
    </citation>
    <scope>NUCLEOTIDE SEQUENCE [LARGE SCALE GENOMIC DNA]</scope>
    <source>
        <strain evidence="5 6">PY_sf001</strain>
    </source>
</reference>
<dbReference type="SMART" id="SM00177">
    <property type="entry name" value="ARF"/>
    <property type="match status" value="1"/>
</dbReference>
<protein>
    <submittedName>
        <fullName evidence="5">ADP-ribosylation factor-like protein 16</fullName>
    </submittedName>
</protein>
<keyword evidence="4" id="KW-0479">Metal-binding</keyword>
<dbReference type="PANTHER" id="PTHR46688:SF1">
    <property type="entry name" value="ADP-RIBOSYLATION FACTOR-LIKE PROTEIN 16"/>
    <property type="match status" value="1"/>
</dbReference>
<feature type="binding site" evidence="3">
    <location>
        <position position="63"/>
    </location>
    <ligand>
        <name>GTP</name>
        <dbReference type="ChEBI" id="CHEBI:37565"/>
    </ligand>
</feature>
<evidence type="ECO:0000313" key="5">
    <source>
        <dbReference type="EMBL" id="OWF47999.1"/>
    </source>
</evidence>
<dbReference type="AlphaFoldDB" id="A0A210QH17"/>
<dbReference type="Pfam" id="PF00025">
    <property type="entry name" value="Arf"/>
    <property type="match status" value="1"/>
</dbReference>
<dbReference type="Proteomes" id="UP000242188">
    <property type="component" value="Unassembled WGS sequence"/>
</dbReference>
<feature type="binding site" evidence="3">
    <location>
        <begin position="117"/>
        <end position="120"/>
    </location>
    <ligand>
        <name>GTP</name>
        <dbReference type="ChEBI" id="CHEBI:37565"/>
    </ligand>
</feature>
<keyword evidence="2 3" id="KW-0342">GTP-binding</keyword>
<accession>A0A210QH17</accession>
<dbReference type="GO" id="GO:0003924">
    <property type="term" value="F:GTPase activity"/>
    <property type="evidence" value="ECO:0007669"/>
    <property type="project" value="InterPro"/>
</dbReference>
<sequence length="176" mass="19315">MCLLLGPQGAGKTLLLRRLHTYLNIKDQDPLGGSQATIPTAGTNLVDVLVTKKQEVVVREMGGIMSPIWPKYIKDCSTLMFMVDMSNRLQVAAGCILLLTTLSDRSLVTDKVLILLNKIDLPTCMSRFEFESLFRLDDVLKQSKLQVSVIEVSAHTGQGLGDVLDWLAHNTTGEAS</sequence>
<dbReference type="GO" id="GO:0005525">
    <property type="term" value="F:GTP binding"/>
    <property type="evidence" value="ECO:0007669"/>
    <property type="project" value="UniProtKB-KW"/>
</dbReference>
<dbReference type="OrthoDB" id="365445at2759"/>
<keyword evidence="1 3" id="KW-0547">Nucleotide-binding</keyword>
<evidence type="ECO:0000313" key="6">
    <source>
        <dbReference type="Proteomes" id="UP000242188"/>
    </source>
</evidence>
<comment type="caution">
    <text evidence="5">The sequence shown here is derived from an EMBL/GenBank/DDBJ whole genome shotgun (WGS) entry which is preliminary data.</text>
</comment>
<evidence type="ECO:0000256" key="3">
    <source>
        <dbReference type="PIRSR" id="PIRSR606689-1"/>
    </source>
</evidence>
<evidence type="ECO:0000256" key="1">
    <source>
        <dbReference type="ARBA" id="ARBA00022741"/>
    </source>
</evidence>
<feature type="binding site" evidence="4">
    <location>
        <position position="40"/>
    </location>
    <ligand>
        <name>Mg(2+)</name>
        <dbReference type="ChEBI" id="CHEBI:18420"/>
    </ligand>
</feature>
<feature type="binding site" evidence="3">
    <location>
        <begin position="6"/>
        <end position="13"/>
    </location>
    <ligand>
        <name>GTP</name>
        <dbReference type="ChEBI" id="CHEBI:37565"/>
    </ligand>
</feature>
<gene>
    <name evidence="5" type="ORF">KP79_PYT05454</name>
</gene>
<proteinExistence type="predicted"/>
<feature type="binding site" evidence="4">
    <location>
        <position position="13"/>
    </location>
    <ligand>
        <name>Mg(2+)</name>
        <dbReference type="ChEBI" id="CHEBI:18420"/>
    </ligand>
</feature>
<dbReference type="EMBL" id="NEDP02003741">
    <property type="protein sequence ID" value="OWF47999.1"/>
    <property type="molecule type" value="Genomic_DNA"/>
</dbReference>
<keyword evidence="6" id="KW-1185">Reference proteome</keyword>
<dbReference type="Gene3D" id="3.40.50.300">
    <property type="entry name" value="P-loop containing nucleotide triphosphate hydrolases"/>
    <property type="match status" value="1"/>
</dbReference>